<evidence type="ECO:0000313" key="1">
    <source>
        <dbReference type="EMBL" id="MFC6883481.1"/>
    </source>
</evidence>
<name>A0ABW2CR77_9ACTN</name>
<dbReference type="RefSeq" id="WP_378050386.1">
    <property type="nucleotide sequence ID" value="NZ_JBHSXE010000002.1"/>
</dbReference>
<keyword evidence="2" id="KW-1185">Reference proteome</keyword>
<protein>
    <submittedName>
        <fullName evidence="1">Uncharacterized protein</fullName>
    </submittedName>
</protein>
<organism evidence="1 2">
    <name type="scientific">Actinomadura yumaensis</name>
    <dbReference type="NCBI Taxonomy" id="111807"/>
    <lineage>
        <taxon>Bacteria</taxon>
        <taxon>Bacillati</taxon>
        <taxon>Actinomycetota</taxon>
        <taxon>Actinomycetes</taxon>
        <taxon>Streptosporangiales</taxon>
        <taxon>Thermomonosporaceae</taxon>
        <taxon>Actinomadura</taxon>
    </lineage>
</organism>
<dbReference type="EMBL" id="JBHSXS010000019">
    <property type="protein sequence ID" value="MFC6883481.1"/>
    <property type="molecule type" value="Genomic_DNA"/>
</dbReference>
<comment type="caution">
    <text evidence="1">The sequence shown here is derived from an EMBL/GenBank/DDBJ whole genome shotgun (WGS) entry which is preliminary data.</text>
</comment>
<evidence type="ECO:0000313" key="2">
    <source>
        <dbReference type="Proteomes" id="UP001596380"/>
    </source>
</evidence>
<sequence>MPEPTSMRPEDVPDVVEMTAAAICNNDNSTTWDKVRKSTADRYRRLAIRTLNVVAPEIERRARADALRTAADDWQALGTGSPSEFADWLRQQAAKIAGGES</sequence>
<dbReference type="Proteomes" id="UP001596380">
    <property type="component" value="Unassembled WGS sequence"/>
</dbReference>
<gene>
    <name evidence="1" type="ORF">ACFQKB_27235</name>
</gene>
<reference evidence="2" key="1">
    <citation type="journal article" date="2019" name="Int. J. Syst. Evol. Microbiol.">
        <title>The Global Catalogue of Microorganisms (GCM) 10K type strain sequencing project: providing services to taxonomists for standard genome sequencing and annotation.</title>
        <authorList>
            <consortium name="The Broad Institute Genomics Platform"/>
            <consortium name="The Broad Institute Genome Sequencing Center for Infectious Disease"/>
            <person name="Wu L."/>
            <person name="Ma J."/>
        </authorList>
    </citation>
    <scope>NUCLEOTIDE SEQUENCE [LARGE SCALE GENOMIC DNA]</scope>
    <source>
        <strain evidence="2">JCM 3369</strain>
    </source>
</reference>
<proteinExistence type="predicted"/>
<accession>A0ABW2CR77</accession>